<dbReference type="AlphaFoldDB" id="A0A179BYR5"/>
<evidence type="ECO:0000256" key="5">
    <source>
        <dbReference type="SAM" id="Phobius"/>
    </source>
</evidence>
<dbReference type="EMBL" id="LWBS01000066">
    <property type="protein sequence ID" value="OAP96194.1"/>
    <property type="molecule type" value="Genomic_DNA"/>
</dbReference>
<dbReference type="PRINTS" id="PR00080">
    <property type="entry name" value="SDRFAMILY"/>
</dbReference>
<accession>A0A179BYR5</accession>
<feature type="region of interest" description="Disordered" evidence="4">
    <location>
        <begin position="281"/>
        <end position="303"/>
    </location>
</feature>
<evidence type="ECO:0000256" key="4">
    <source>
        <dbReference type="SAM" id="MobiDB-lite"/>
    </source>
</evidence>
<dbReference type="SUPFAM" id="SSF103642">
    <property type="entry name" value="Sec-C motif"/>
    <property type="match status" value="1"/>
</dbReference>
<name>A0A179BYR5_RHILE</name>
<keyword evidence="5" id="KW-0812">Transmembrane</keyword>
<feature type="transmembrane region" description="Helical" evidence="5">
    <location>
        <begin position="236"/>
        <end position="257"/>
    </location>
</feature>
<dbReference type="PRINTS" id="PR00081">
    <property type="entry name" value="GDHRDH"/>
</dbReference>
<comment type="similarity">
    <text evidence="1 3">Belongs to the short-chain dehydrogenases/reductases (SDR) family.</text>
</comment>
<keyword evidence="5" id="KW-1133">Transmembrane helix</keyword>
<dbReference type="SUPFAM" id="SSF51735">
    <property type="entry name" value="NAD(P)-binding Rossmann-fold domains"/>
    <property type="match status" value="1"/>
</dbReference>
<comment type="caution">
    <text evidence="6">The sequence shown here is derived from an EMBL/GenBank/DDBJ whole genome shotgun (WGS) entry which is preliminary data.</text>
</comment>
<gene>
    <name evidence="6" type="ORF">A4U53_15125</name>
</gene>
<dbReference type="CDD" id="cd05233">
    <property type="entry name" value="SDR_c"/>
    <property type="match status" value="1"/>
</dbReference>
<evidence type="ECO:0000256" key="2">
    <source>
        <dbReference type="ARBA" id="ARBA00023002"/>
    </source>
</evidence>
<dbReference type="Pfam" id="PF02810">
    <property type="entry name" value="SEC-C"/>
    <property type="match status" value="1"/>
</dbReference>
<keyword evidence="2" id="KW-0560">Oxidoreductase</keyword>
<organism evidence="6">
    <name type="scientific">Rhizobium leguminosarum</name>
    <dbReference type="NCBI Taxonomy" id="384"/>
    <lineage>
        <taxon>Bacteria</taxon>
        <taxon>Pseudomonadati</taxon>
        <taxon>Pseudomonadota</taxon>
        <taxon>Alphaproteobacteria</taxon>
        <taxon>Hyphomicrobiales</taxon>
        <taxon>Rhizobiaceae</taxon>
        <taxon>Rhizobium/Agrobacterium group</taxon>
        <taxon>Rhizobium</taxon>
    </lineage>
</organism>
<dbReference type="GO" id="GO:0016491">
    <property type="term" value="F:oxidoreductase activity"/>
    <property type="evidence" value="ECO:0007669"/>
    <property type="project" value="UniProtKB-KW"/>
</dbReference>
<proteinExistence type="inferred from homology"/>
<reference evidence="6" key="1">
    <citation type="submission" date="2016-04" db="EMBL/GenBank/DDBJ databases">
        <title>Fast-growing isolate from the root nodules of Vavilovia formosa.</title>
        <authorList>
            <person name="Kimeklis A."/>
            <person name="Safronova V."/>
            <person name="Belimov A."/>
            <person name="Andronov E."/>
        </authorList>
    </citation>
    <scope>NUCLEOTIDE SEQUENCE [LARGE SCALE GENOMIC DNA]</scope>
    <source>
        <strain evidence="6">Vaf-46</strain>
    </source>
</reference>
<dbReference type="InterPro" id="IPR002347">
    <property type="entry name" value="SDR_fam"/>
</dbReference>
<protein>
    <submittedName>
        <fullName evidence="6">Short-chain dehydrogenase</fullName>
    </submittedName>
</protein>
<dbReference type="PANTHER" id="PTHR44196:SF2">
    <property type="entry name" value="SHORT-CHAIN DEHYDROGENASE-RELATED"/>
    <property type="match status" value="1"/>
</dbReference>
<sequence length="303" mass="31872">MTPHSEPRLAVVVVGGSRGIGRAIAKVAAREHNVVVLVARSPEGLAAAAADVQQAGGEPFTLELDLFAADASARLEAFLIANDLVCGVLVNSAGYGLRGAATLLPVKDQMGIIDVNIRALTDMTLRFLPGMLARGRGGVINLGSVAGLVPGPYMALYYASKGFVRSFSDALHQEVSRFGVTVTCVAPGPVSTEFLEKAGANRAALFKILPKLDAEYVAERAWSGFNSGRRRVVPGISAKLFTLVAAFLPTAAILPLIGRLQRRSKDPCPCGSGKSLKECCGSRSPARSNMQKIMPVDEGEADR</sequence>
<dbReference type="InterPro" id="IPR004027">
    <property type="entry name" value="SEC_C_motif"/>
</dbReference>
<dbReference type="eggNOG" id="COG0300">
    <property type="taxonomic scope" value="Bacteria"/>
</dbReference>
<dbReference type="GO" id="GO:0016020">
    <property type="term" value="C:membrane"/>
    <property type="evidence" value="ECO:0007669"/>
    <property type="project" value="TreeGrafter"/>
</dbReference>
<dbReference type="PANTHER" id="PTHR44196">
    <property type="entry name" value="DEHYDROGENASE/REDUCTASE SDR FAMILY MEMBER 7B"/>
    <property type="match status" value="1"/>
</dbReference>
<dbReference type="Gene3D" id="3.40.50.720">
    <property type="entry name" value="NAD(P)-binding Rossmann-like Domain"/>
    <property type="match status" value="1"/>
</dbReference>
<keyword evidence="5" id="KW-0472">Membrane</keyword>
<evidence type="ECO:0000256" key="1">
    <source>
        <dbReference type="ARBA" id="ARBA00006484"/>
    </source>
</evidence>
<dbReference type="InterPro" id="IPR036291">
    <property type="entry name" value="NAD(P)-bd_dom_sf"/>
</dbReference>
<evidence type="ECO:0000313" key="6">
    <source>
        <dbReference type="EMBL" id="OAP96194.1"/>
    </source>
</evidence>
<evidence type="ECO:0000256" key="3">
    <source>
        <dbReference type="RuleBase" id="RU000363"/>
    </source>
</evidence>
<dbReference type="Pfam" id="PF00106">
    <property type="entry name" value="adh_short"/>
    <property type="match status" value="1"/>
</dbReference>